<dbReference type="Proteomes" id="UP001610334">
    <property type="component" value="Unassembled WGS sequence"/>
</dbReference>
<proteinExistence type="predicted"/>
<dbReference type="SUPFAM" id="SSF54106">
    <property type="entry name" value="LysM domain"/>
    <property type="match status" value="2"/>
</dbReference>
<gene>
    <name evidence="5" type="ORF">BJX63DRAFT_421929</name>
</gene>
<evidence type="ECO:0000256" key="2">
    <source>
        <dbReference type="ARBA" id="ARBA00022729"/>
    </source>
</evidence>
<evidence type="ECO:0000256" key="3">
    <source>
        <dbReference type="ARBA" id="ARBA00023026"/>
    </source>
</evidence>
<dbReference type="Pfam" id="PF01476">
    <property type="entry name" value="LysM"/>
    <property type="match status" value="2"/>
</dbReference>
<evidence type="ECO:0000259" key="4">
    <source>
        <dbReference type="PROSITE" id="PS51782"/>
    </source>
</evidence>
<dbReference type="PANTHER" id="PTHR34997">
    <property type="entry name" value="AM15"/>
    <property type="match status" value="1"/>
</dbReference>
<keyword evidence="2" id="KW-0732">Signal</keyword>
<dbReference type="PROSITE" id="PS51782">
    <property type="entry name" value="LYSM"/>
    <property type="match status" value="2"/>
</dbReference>
<keyword evidence="1" id="KW-0147">Chitin-binding</keyword>
<comment type="caution">
    <text evidence="5">The sequence shown here is derived from an EMBL/GenBank/DDBJ whole genome shotgun (WGS) entry which is preliminary data.</text>
</comment>
<keyword evidence="3" id="KW-0843">Virulence</keyword>
<reference evidence="5 6" key="1">
    <citation type="submission" date="2024-07" db="EMBL/GenBank/DDBJ databases">
        <title>Section-level genome sequencing and comparative genomics of Aspergillus sections Usti and Cavernicolus.</title>
        <authorList>
            <consortium name="Lawrence Berkeley National Laboratory"/>
            <person name="Nybo J.L."/>
            <person name="Vesth T.C."/>
            <person name="Theobald S."/>
            <person name="Frisvad J.C."/>
            <person name="Larsen T.O."/>
            <person name="Kjaerboelling I."/>
            <person name="Rothschild-Mancinelli K."/>
            <person name="Lyhne E.K."/>
            <person name="Kogle M.E."/>
            <person name="Barry K."/>
            <person name="Clum A."/>
            <person name="Na H."/>
            <person name="Ledsgaard L."/>
            <person name="Lin J."/>
            <person name="Lipzen A."/>
            <person name="Kuo A."/>
            <person name="Riley R."/>
            <person name="Mondo S."/>
            <person name="Labutti K."/>
            <person name="Haridas S."/>
            <person name="Pangalinan J."/>
            <person name="Salamov A.A."/>
            <person name="Simmons B.A."/>
            <person name="Magnuson J.K."/>
            <person name="Chen J."/>
            <person name="Drula E."/>
            <person name="Henrissat B."/>
            <person name="Wiebenga A."/>
            <person name="Lubbers R.J."/>
            <person name="Gomes A.C."/>
            <person name="Makela M.R."/>
            <person name="Stajich J."/>
            <person name="Grigoriev I.V."/>
            <person name="Mortensen U.H."/>
            <person name="De Vries R.P."/>
            <person name="Baker S.E."/>
            <person name="Andersen M.R."/>
        </authorList>
    </citation>
    <scope>NUCLEOTIDE SEQUENCE [LARGE SCALE GENOMIC DNA]</scope>
    <source>
        <strain evidence="5 6">CBS 588.65</strain>
    </source>
</reference>
<dbReference type="Gene3D" id="3.10.350.10">
    <property type="entry name" value="LysM domain"/>
    <property type="match status" value="2"/>
</dbReference>
<evidence type="ECO:0000256" key="1">
    <source>
        <dbReference type="ARBA" id="ARBA00022669"/>
    </source>
</evidence>
<dbReference type="InterPro" id="IPR036779">
    <property type="entry name" value="LysM_dom_sf"/>
</dbReference>
<protein>
    <recommendedName>
        <fullName evidence="4">LysM domain-containing protein</fullName>
    </recommendedName>
</protein>
<sequence length="147" mass="15437">MPTPGSSSSSDQCGTIASQYGISLSQFASYNPQVGADCSGLWLGYYVCVSLLGDTPSPTTATTTTTSNGITTPTPTRPGMVGNCDAFYMVQSRDTCAEIVQRYGVSLAQLSRWNAQVGTDCSGLWAGYYICVSVVGPRLFSAVESGR</sequence>
<evidence type="ECO:0000313" key="6">
    <source>
        <dbReference type="Proteomes" id="UP001610334"/>
    </source>
</evidence>
<dbReference type="InterPro" id="IPR018392">
    <property type="entry name" value="LysM"/>
</dbReference>
<feature type="domain" description="LysM" evidence="4">
    <location>
        <begin position="3"/>
        <end position="49"/>
    </location>
</feature>
<dbReference type="PANTHER" id="PTHR34997:SF2">
    <property type="entry name" value="LYSM DOMAIN-CONTAINING PROTEIN-RELATED"/>
    <property type="match status" value="1"/>
</dbReference>
<keyword evidence="6" id="KW-1185">Reference proteome</keyword>
<accession>A0ABR4H9P9</accession>
<feature type="domain" description="LysM" evidence="4">
    <location>
        <begin position="86"/>
        <end position="132"/>
    </location>
</feature>
<dbReference type="EMBL" id="JBFXLT010000050">
    <property type="protein sequence ID" value="KAL2812193.1"/>
    <property type="molecule type" value="Genomic_DNA"/>
</dbReference>
<dbReference type="CDD" id="cd00118">
    <property type="entry name" value="LysM"/>
    <property type="match status" value="2"/>
</dbReference>
<dbReference type="InterPro" id="IPR052210">
    <property type="entry name" value="LysM1-like"/>
</dbReference>
<name>A0ABR4H9P9_9EURO</name>
<dbReference type="SMART" id="SM00257">
    <property type="entry name" value="LysM"/>
    <property type="match status" value="2"/>
</dbReference>
<evidence type="ECO:0000313" key="5">
    <source>
        <dbReference type="EMBL" id="KAL2812193.1"/>
    </source>
</evidence>
<organism evidence="5 6">
    <name type="scientific">Aspergillus granulosus</name>
    <dbReference type="NCBI Taxonomy" id="176169"/>
    <lineage>
        <taxon>Eukaryota</taxon>
        <taxon>Fungi</taxon>
        <taxon>Dikarya</taxon>
        <taxon>Ascomycota</taxon>
        <taxon>Pezizomycotina</taxon>
        <taxon>Eurotiomycetes</taxon>
        <taxon>Eurotiomycetidae</taxon>
        <taxon>Eurotiales</taxon>
        <taxon>Aspergillaceae</taxon>
        <taxon>Aspergillus</taxon>
        <taxon>Aspergillus subgen. Nidulantes</taxon>
    </lineage>
</organism>